<dbReference type="Proteomes" id="UP000563094">
    <property type="component" value="Unassembled WGS sequence"/>
</dbReference>
<accession>A0A839GQ72</accession>
<organism evidence="2 3">
    <name type="scientific">Rufibacter quisquiliarum</name>
    <dbReference type="NCBI Taxonomy" id="1549639"/>
    <lineage>
        <taxon>Bacteria</taxon>
        <taxon>Pseudomonadati</taxon>
        <taxon>Bacteroidota</taxon>
        <taxon>Cytophagia</taxon>
        <taxon>Cytophagales</taxon>
        <taxon>Hymenobacteraceae</taxon>
        <taxon>Rufibacter</taxon>
    </lineage>
</organism>
<evidence type="ECO:0000313" key="3">
    <source>
        <dbReference type="Proteomes" id="UP000563094"/>
    </source>
</evidence>
<keyword evidence="1" id="KW-0472">Membrane</keyword>
<gene>
    <name evidence="2" type="ORF">FHS90_003673</name>
</gene>
<evidence type="ECO:0000313" key="2">
    <source>
        <dbReference type="EMBL" id="MBA9078939.1"/>
    </source>
</evidence>
<protein>
    <submittedName>
        <fullName evidence="2">CHASE2 domain-containing sensor protein</fullName>
    </submittedName>
</protein>
<dbReference type="AlphaFoldDB" id="A0A839GQ72"/>
<keyword evidence="1" id="KW-1133">Transmembrane helix</keyword>
<reference evidence="2 3" key="1">
    <citation type="submission" date="2020-08" db="EMBL/GenBank/DDBJ databases">
        <title>Genomic Encyclopedia of Type Strains, Phase IV (KMG-IV): sequencing the most valuable type-strain genomes for metagenomic binning, comparative biology and taxonomic classification.</title>
        <authorList>
            <person name="Goeker M."/>
        </authorList>
    </citation>
    <scope>NUCLEOTIDE SEQUENCE [LARGE SCALE GENOMIC DNA]</scope>
    <source>
        <strain evidence="2 3">DSM 29854</strain>
    </source>
</reference>
<dbReference type="EMBL" id="JACJIQ010000017">
    <property type="protein sequence ID" value="MBA9078939.1"/>
    <property type="molecule type" value="Genomic_DNA"/>
</dbReference>
<feature type="transmembrane region" description="Helical" evidence="1">
    <location>
        <begin position="33"/>
        <end position="60"/>
    </location>
</feature>
<evidence type="ECO:0000256" key="1">
    <source>
        <dbReference type="SAM" id="Phobius"/>
    </source>
</evidence>
<name>A0A839GQ72_9BACT</name>
<feature type="transmembrane region" description="Helical" evidence="1">
    <location>
        <begin position="7"/>
        <end position="27"/>
    </location>
</feature>
<keyword evidence="3" id="KW-1185">Reference proteome</keyword>
<proteinExistence type="predicted"/>
<keyword evidence="1" id="KW-0812">Transmembrane</keyword>
<comment type="caution">
    <text evidence="2">The sequence shown here is derived from an EMBL/GenBank/DDBJ whole genome shotgun (WGS) entry which is preliminary data.</text>
</comment>
<sequence length="68" mass="7419">MGAADLLGLALLGIITFAFIRSGLFMLQMISPAFFWVLGAGVLIFFLGWWSLPAIGILVFGTKMIRRA</sequence>